<dbReference type="CDD" id="cd15482">
    <property type="entry name" value="Sialidase_non-viral"/>
    <property type="match status" value="2"/>
</dbReference>
<dbReference type="OrthoDB" id="9757809at2"/>
<dbReference type="Pfam" id="PF15902">
    <property type="entry name" value="Sortilin-Vps10"/>
    <property type="match status" value="1"/>
</dbReference>
<evidence type="ECO:0000256" key="1">
    <source>
        <dbReference type="ARBA" id="ARBA00022737"/>
    </source>
</evidence>
<evidence type="ECO:0000313" key="4">
    <source>
        <dbReference type="EMBL" id="PWH87134.1"/>
    </source>
</evidence>
<dbReference type="InterPro" id="IPR052025">
    <property type="entry name" value="Xyloglucanase_GH74"/>
</dbReference>
<dbReference type="Gene3D" id="2.130.10.10">
    <property type="entry name" value="YVTN repeat-like/Quinoprotein amine dehydrogenase"/>
    <property type="match status" value="5"/>
</dbReference>
<gene>
    <name evidence="4" type="ORF">DIT68_02405</name>
</gene>
<dbReference type="PANTHER" id="PTHR43739">
    <property type="entry name" value="XYLOGLUCANASE (EUROFUNG)"/>
    <property type="match status" value="1"/>
</dbReference>
<keyword evidence="1" id="KW-0677">Repeat</keyword>
<dbReference type="SUPFAM" id="SSF50939">
    <property type="entry name" value="Sialidases"/>
    <property type="match status" value="1"/>
</dbReference>
<dbReference type="AlphaFoldDB" id="A0A2U2XH62"/>
<name>A0A2U2XH62_9FLAO</name>
<reference evidence="4 5" key="1">
    <citation type="submission" date="2018-05" db="EMBL/GenBank/DDBJ databases">
        <title>Brumimicrobium oceani sp. nov., isolated from coastal sediment.</title>
        <authorList>
            <person name="Kou Y."/>
        </authorList>
    </citation>
    <scope>NUCLEOTIDE SEQUENCE [LARGE SCALE GENOMIC DNA]</scope>
    <source>
        <strain evidence="4 5">C305</strain>
    </source>
</reference>
<proteinExistence type="predicted"/>
<dbReference type="Proteomes" id="UP000245370">
    <property type="component" value="Unassembled WGS sequence"/>
</dbReference>
<dbReference type="EMBL" id="QFRJ01000001">
    <property type="protein sequence ID" value="PWH87134.1"/>
    <property type="molecule type" value="Genomic_DNA"/>
</dbReference>
<evidence type="ECO:0000313" key="5">
    <source>
        <dbReference type="Proteomes" id="UP000245370"/>
    </source>
</evidence>
<organism evidence="4 5">
    <name type="scientific">Brumimicrobium oceani</name>
    <dbReference type="NCBI Taxonomy" id="2100725"/>
    <lineage>
        <taxon>Bacteria</taxon>
        <taxon>Pseudomonadati</taxon>
        <taxon>Bacteroidota</taxon>
        <taxon>Flavobacteriia</taxon>
        <taxon>Flavobacteriales</taxon>
        <taxon>Crocinitomicaceae</taxon>
        <taxon>Brumimicrobium</taxon>
    </lineage>
</organism>
<feature type="domain" description="Sortilin N-terminal" evidence="3">
    <location>
        <begin position="592"/>
        <end position="724"/>
    </location>
</feature>
<dbReference type="GO" id="GO:0016787">
    <property type="term" value="F:hydrolase activity"/>
    <property type="evidence" value="ECO:0007669"/>
    <property type="project" value="UniProtKB-KW"/>
</dbReference>
<sequence>MRISLLMGVLILFFSAETVYAQKKNKGEEEKKEKSNLEKAVSSLKFRSLGPAWCSGRIGDFAFNPENPSEYYVGVASGNLWKTQNNGITWKPIFENYGTYSIGVVEMDPNNTNVIWVGTGENNHQRALGYGDGVYKSIDGGESFKNMGLKDSRQIGGIVIDPRNSDVVLVACEGSVWGLGGDRGLYKSKDGGENWNKVLEISENTGVNNIVMDPSNPDILYATTEQRRRHHYGKINGGPESSVYKSTDGGENWREIKKGLPTVHLGGMGIAVSPVDPNVVYLIIEAAEGKGGFYRSLNKGESWERMSGHHSSGQYYNEITCDPVDVDKVYSVETFTHYTEDAGKTWKRLGNNNKHVDDHAIWINPKNTDHIIIGSDGGIYETFDHGANWDFKENLPVTQFYRLAVDNAEPFYNVYGGTQDNNSTGGPSQNTSSKGVTSDEWIVTLGGDGFWQAIDPEDPNIVYSEYQYGNMYRYNKTTGEKVNIKPRERKGEESYKWNWNTPLFISPNDSKTLYAAANKVFKSTDRGNTWEVISEDLTAQKNRDELKIMDKYWSIDAVKKHVSTSLWGTLVALDESRIKAGLIYAGSDDGVISITEDDGANWRQVKAKDLGVPEYTYISDIQADKFDENVVYVTFDNRKMDDFKPYIFKSSDKGKTWKSISSVLPINQTVHTIQQDHKDADLLFVGTEFGVFTSLDGGENWTQLKSGVPTIAVRDLALQERENDLVLATFGRGFYVLDDYSPLRILSQNLIEENEAHIFPIKDAKMFVQTSSRNNQGSTYYFAENPEYGAHIRYYLKEAPKSSKVQRQEKEKKLFKNGEFIPQPSWRDVELEKLEEGAHLIFTIRDAEGNAVRTLTKKASKGMGEIVWDLRLPSPRPIITDKFNPAAESKAGWPAMPGKYSVSMQLWNNDSLTDLVAPVSFLVEKLFEDDLTAAERKELADFDQKVTNMVRVSSALNSSIKESQKKVASMLQTMYNMEEIPTKEVAKAREIAKQVEELRFKMEGVKAKASGEEVPPTQVSINNRVSAVAYARFASTGQATNTEKVGYEIAKEELQSVMDELTNLIEDDISTIESKLEGMGANWTPGSVPKW</sequence>
<keyword evidence="4" id="KW-0378">Hydrolase</keyword>
<dbReference type="InterPro" id="IPR015943">
    <property type="entry name" value="WD40/YVTN_repeat-like_dom_sf"/>
</dbReference>
<evidence type="ECO:0000259" key="3">
    <source>
        <dbReference type="Pfam" id="PF15902"/>
    </source>
</evidence>
<feature type="compositionally biased region" description="Polar residues" evidence="2">
    <location>
        <begin position="416"/>
        <end position="436"/>
    </location>
</feature>
<dbReference type="GO" id="GO:0010411">
    <property type="term" value="P:xyloglucan metabolic process"/>
    <property type="evidence" value="ECO:0007669"/>
    <property type="project" value="TreeGrafter"/>
</dbReference>
<evidence type="ECO:0000256" key="2">
    <source>
        <dbReference type="SAM" id="MobiDB-lite"/>
    </source>
</evidence>
<keyword evidence="5" id="KW-1185">Reference proteome</keyword>
<reference evidence="4 5" key="2">
    <citation type="submission" date="2018-05" db="EMBL/GenBank/DDBJ databases">
        <authorList>
            <person name="Lanie J.A."/>
            <person name="Ng W.-L."/>
            <person name="Kazmierczak K.M."/>
            <person name="Andrzejewski T.M."/>
            <person name="Davidsen T.M."/>
            <person name="Wayne K.J."/>
            <person name="Tettelin H."/>
            <person name="Glass J.I."/>
            <person name="Rusch D."/>
            <person name="Podicherti R."/>
            <person name="Tsui H.-C.T."/>
            <person name="Winkler M.E."/>
        </authorList>
    </citation>
    <scope>NUCLEOTIDE SEQUENCE [LARGE SCALE GENOMIC DNA]</scope>
    <source>
        <strain evidence="4 5">C305</strain>
    </source>
</reference>
<dbReference type="RefSeq" id="WP_109358214.1">
    <property type="nucleotide sequence ID" value="NZ_QFRJ01000001.1"/>
</dbReference>
<dbReference type="InterPro" id="IPR031778">
    <property type="entry name" value="Sortilin_N"/>
</dbReference>
<feature type="region of interest" description="Disordered" evidence="2">
    <location>
        <begin position="416"/>
        <end position="437"/>
    </location>
</feature>
<dbReference type="PANTHER" id="PTHR43739:SF5">
    <property type="entry name" value="EXO-ALPHA-SIALIDASE"/>
    <property type="match status" value="1"/>
</dbReference>
<dbReference type="SUPFAM" id="SSF110296">
    <property type="entry name" value="Oligoxyloglucan reducing end-specific cellobiohydrolase"/>
    <property type="match status" value="1"/>
</dbReference>
<dbReference type="InterPro" id="IPR036278">
    <property type="entry name" value="Sialidase_sf"/>
</dbReference>
<comment type="caution">
    <text evidence="4">The sequence shown here is derived from an EMBL/GenBank/DDBJ whole genome shotgun (WGS) entry which is preliminary data.</text>
</comment>
<protein>
    <submittedName>
        <fullName evidence="4">Glycosyl hydrolase</fullName>
    </submittedName>
</protein>
<accession>A0A2U2XH62</accession>